<proteinExistence type="inferred from homology"/>
<dbReference type="PRINTS" id="PR00843">
    <property type="entry name" value="GLHYDRLASE30"/>
</dbReference>
<dbReference type="AlphaFoldDB" id="A0AAN5ID56"/>
<evidence type="ECO:0000256" key="4">
    <source>
        <dbReference type="ARBA" id="ARBA00022729"/>
    </source>
</evidence>
<keyword evidence="5 6" id="KW-0378">Hydrolase</keyword>
<feature type="chain" id="PRO_5042822481" description="Glucosylceramidase" evidence="7">
    <location>
        <begin position="23"/>
        <end position="305"/>
    </location>
</feature>
<dbReference type="Proteomes" id="UP001328107">
    <property type="component" value="Unassembled WGS sequence"/>
</dbReference>
<dbReference type="Pfam" id="PF02055">
    <property type="entry name" value="Glyco_hydro_30"/>
    <property type="match status" value="1"/>
</dbReference>
<dbReference type="GO" id="GO:0004348">
    <property type="term" value="F:glucosylceramidase activity"/>
    <property type="evidence" value="ECO:0007669"/>
    <property type="project" value="UniProtKB-EC"/>
</dbReference>
<keyword evidence="6" id="KW-0746">Sphingolipid metabolism</keyword>
<dbReference type="InterPro" id="IPR033453">
    <property type="entry name" value="Glyco_hydro_30_TIM-barrel"/>
</dbReference>
<comment type="catalytic activity">
    <reaction evidence="1">
        <text>a beta-D-glucosyl-(1&lt;-&gt;1')-N-acylsphing-4-enine + H2O = an N-acylsphing-4-enine + D-glucose</text>
        <dbReference type="Rhea" id="RHEA:13269"/>
        <dbReference type="ChEBI" id="CHEBI:4167"/>
        <dbReference type="ChEBI" id="CHEBI:15377"/>
        <dbReference type="ChEBI" id="CHEBI:22801"/>
        <dbReference type="ChEBI" id="CHEBI:52639"/>
        <dbReference type="EC" id="3.2.1.45"/>
    </reaction>
    <physiologicalReaction direction="left-to-right" evidence="1">
        <dbReference type="Rhea" id="RHEA:13270"/>
    </physiologicalReaction>
</comment>
<comment type="similarity">
    <text evidence="2 6">Belongs to the glycosyl hydrolase 30 family.</text>
</comment>
<dbReference type="GO" id="GO:0006680">
    <property type="term" value="P:glucosylceramide catabolic process"/>
    <property type="evidence" value="ECO:0007669"/>
    <property type="project" value="TreeGrafter"/>
</dbReference>
<dbReference type="InterPro" id="IPR001139">
    <property type="entry name" value="Glyco_hydro_30"/>
</dbReference>
<dbReference type="InterPro" id="IPR017853">
    <property type="entry name" value="GH"/>
</dbReference>
<dbReference type="PANTHER" id="PTHR11069:SF23">
    <property type="entry name" value="LYSOSOMAL ACID GLUCOSYLCERAMIDASE"/>
    <property type="match status" value="1"/>
</dbReference>
<dbReference type="SUPFAM" id="SSF51011">
    <property type="entry name" value="Glycosyl hydrolase domain"/>
    <property type="match status" value="1"/>
</dbReference>
<feature type="domain" description="Glycosyl hydrolase family 30 TIM-barrel" evidence="8">
    <location>
        <begin position="147"/>
        <end position="260"/>
    </location>
</feature>
<feature type="signal peptide" evidence="7">
    <location>
        <begin position="1"/>
        <end position="22"/>
    </location>
</feature>
<evidence type="ECO:0000256" key="7">
    <source>
        <dbReference type="SAM" id="SignalP"/>
    </source>
</evidence>
<comment type="caution">
    <text evidence="9">The sequence shown here is derived from an EMBL/GenBank/DDBJ whole genome shotgun (WGS) entry which is preliminary data.</text>
</comment>
<keyword evidence="4 7" id="KW-0732">Signal</keyword>
<evidence type="ECO:0000256" key="3">
    <source>
        <dbReference type="ARBA" id="ARBA00012658"/>
    </source>
</evidence>
<name>A0AAN5ID56_9BILA</name>
<evidence type="ECO:0000256" key="1">
    <source>
        <dbReference type="ARBA" id="ARBA00001013"/>
    </source>
</evidence>
<dbReference type="GO" id="GO:0016020">
    <property type="term" value="C:membrane"/>
    <property type="evidence" value="ECO:0007669"/>
    <property type="project" value="GOC"/>
</dbReference>
<keyword evidence="6" id="KW-0443">Lipid metabolism</keyword>
<reference evidence="10" key="1">
    <citation type="submission" date="2022-10" db="EMBL/GenBank/DDBJ databases">
        <title>Genome assembly of Pristionchus species.</title>
        <authorList>
            <person name="Yoshida K."/>
            <person name="Sommer R.J."/>
        </authorList>
    </citation>
    <scope>NUCLEOTIDE SEQUENCE [LARGE SCALE GENOMIC DNA]</scope>
    <source>
        <strain evidence="10">RS5460</strain>
    </source>
</reference>
<evidence type="ECO:0000256" key="6">
    <source>
        <dbReference type="RuleBase" id="RU361188"/>
    </source>
</evidence>
<dbReference type="SUPFAM" id="SSF51445">
    <property type="entry name" value="(Trans)glycosidases"/>
    <property type="match status" value="2"/>
</dbReference>
<gene>
    <name evidence="9" type="ORF">PMAYCL1PPCAC_32127</name>
</gene>
<evidence type="ECO:0000256" key="5">
    <source>
        <dbReference type="ARBA" id="ARBA00022801"/>
    </source>
</evidence>
<evidence type="ECO:0000313" key="10">
    <source>
        <dbReference type="Proteomes" id="UP001328107"/>
    </source>
</evidence>
<dbReference type="PANTHER" id="PTHR11069">
    <property type="entry name" value="GLUCOSYLCERAMIDASE"/>
    <property type="match status" value="1"/>
</dbReference>
<dbReference type="Gene3D" id="3.20.20.80">
    <property type="entry name" value="Glycosidases"/>
    <property type="match status" value="2"/>
</dbReference>
<protein>
    <recommendedName>
        <fullName evidence="3 6">Glucosylceramidase</fullName>
        <ecNumber evidence="3 6">3.2.1.45</ecNumber>
    </recommendedName>
</protein>
<sequence>ISKPRMRQLCLLLLVTFVSVFGTPNCATRTFPDGNVCVCNSTHCDDIEPLGSIPLGNAAVYRSDSQGARMDRVVVKQKSKPDGLVVVLDSSTLYQEIMAFTDSAGFNIRSLPKDTQDLLMKQYFGPTGTEYNLARVPIASTDFSFSEYQDDVSSETLLTTTHERHPDKFILATEACNGWLILKGQVVRLGLFFRAERYAHSIITDLNNWVTGWTDWNMVLDMQGGPSWVGNSGDAPIIVDGEEFYKQPMYYALAHFSKFLKPGARRARVVLPNLPQLCNRSGSWPRIEPRKRTTVVASRSLRSQR</sequence>
<evidence type="ECO:0000259" key="8">
    <source>
        <dbReference type="Pfam" id="PF02055"/>
    </source>
</evidence>
<organism evidence="9 10">
    <name type="scientific">Pristionchus mayeri</name>
    <dbReference type="NCBI Taxonomy" id="1317129"/>
    <lineage>
        <taxon>Eukaryota</taxon>
        <taxon>Metazoa</taxon>
        <taxon>Ecdysozoa</taxon>
        <taxon>Nematoda</taxon>
        <taxon>Chromadorea</taxon>
        <taxon>Rhabditida</taxon>
        <taxon>Rhabditina</taxon>
        <taxon>Diplogasteromorpha</taxon>
        <taxon>Diplogasteroidea</taxon>
        <taxon>Neodiplogasteridae</taxon>
        <taxon>Pristionchus</taxon>
    </lineage>
</organism>
<feature type="non-terminal residue" evidence="9">
    <location>
        <position position="1"/>
    </location>
</feature>
<dbReference type="EMBL" id="BTRK01000006">
    <property type="protein sequence ID" value="GMR61932.1"/>
    <property type="molecule type" value="Genomic_DNA"/>
</dbReference>
<keyword evidence="6" id="KW-0326">Glycosidase</keyword>
<accession>A0AAN5ID56</accession>
<keyword evidence="10" id="KW-1185">Reference proteome</keyword>
<evidence type="ECO:0000256" key="2">
    <source>
        <dbReference type="ARBA" id="ARBA00005382"/>
    </source>
</evidence>
<evidence type="ECO:0000313" key="9">
    <source>
        <dbReference type="EMBL" id="GMR61932.1"/>
    </source>
</evidence>
<dbReference type="EC" id="3.2.1.45" evidence="3 6"/>